<dbReference type="AlphaFoldDB" id="A0A0E9QGL4"/>
<evidence type="ECO:0000313" key="1">
    <source>
        <dbReference type="EMBL" id="JAH16026.1"/>
    </source>
</evidence>
<name>A0A0E9QGL4_ANGAN</name>
<proteinExistence type="predicted"/>
<protein>
    <submittedName>
        <fullName evidence="1">Uncharacterized protein</fullName>
    </submittedName>
</protein>
<organism evidence="1">
    <name type="scientific">Anguilla anguilla</name>
    <name type="common">European freshwater eel</name>
    <name type="synonym">Muraena anguilla</name>
    <dbReference type="NCBI Taxonomy" id="7936"/>
    <lineage>
        <taxon>Eukaryota</taxon>
        <taxon>Metazoa</taxon>
        <taxon>Chordata</taxon>
        <taxon>Craniata</taxon>
        <taxon>Vertebrata</taxon>
        <taxon>Euteleostomi</taxon>
        <taxon>Actinopterygii</taxon>
        <taxon>Neopterygii</taxon>
        <taxon>Teleostei</taxon>
        <taxon>Anguilliformes</taxon>
        <taxon>Anguillidae</taxon>
        <taxon>Anguilla</taxon>
    </lineage>
</organism>
<sequence length="44" mass="4819">MAQMSFCVSSVTCICPLAALVEAYSPSSLRFSKALLHCPEEFLH</sequence>
<reference evidence="1" key="1">
    <citation type="submission" date="2014-11" db="EMBL/GenBank/DDBJ databases">
        <authorList>
            <person name="Amaro Gonzalez C."/>
        </authorList>
    </citation>
    <scope>NUCLEOTIDE SEQUENCE</scope>
</reference>
<dbReference type="EMBL" id="GBXM01092551">
    <property type="protein sequence ID" value="JAH16026.1"/>
    <property type="molecule type" value="Transcribed_RNA"/>
</dbReference>
<accession>A0A0E9QGL4</accession>
<reference evidence="1" key="2">
    <citation type="journal article" date="2015" name="Fish Shellfish Immunol.">
        <title>Early steps in the European eel (Anguilla anguilla)-Vibrio vulnificus interaction in the gills: Role of the RtxA13 toxin.</title>
        <authorList>
            <person name="Callol A."/>
            <person name="Pajuelo D."/>
            <person name="Ebbesson L."/>
            <person name="Teles M."/>
            <person name="MacKenzie S."/>
            <person name="Amaro C."/>
        </authorList>
    </citation>
    <scope>NUCLEOTIDE SEQUENCE</scope>
</reference>